<sequence length="317" mass="33777">MSNNDSNIGSTGDRTVLGVTHSIVPAAIPQGACDCHVHIFGPYDKYPLAANRVFMPSPASVDDLLALHEALGIDRTVIIQASPQGIDNRCTIDALNQLNAAGHAARGVAVPASDASAAELHELHTAGVRGARINLQSYGQCDPEAGRQALARTVAQVADLGWHIQIYTNLAVIAAMADALAHCPIPVVIDHYALASAVAGTGQAGFENLLEIVAAGNVYVKLSAPYRLTTWKDGRPPEAARDIARALIDTRLDRMLWGTDWPHTGPWPGKPRSVDACEPLHPIDDGRQLAAFRSWVSATEAQAILVDNPARLYDFNS</sequence>
<proteinExistence type="predicted"/>
<accession>A0A225M6I7</accession>
<dbReference type="GO" id="GO:0016787">
    <property type="term" value="F:hydrolase activity"/>
    <property type="evidence" value="ECO:0007669"/>
    <property type="project" value="InterPro"/>
</dbReference>
<name>A0A225M6I7_9BURK</name>
<dbReference type="InterPro" id="IPR032466">
    <property type="entry name" value="Metal_Hydrolase"/>
</dbReference>
<dbReference type="PANTHER" id="PTHR35563:SF2">
    <property type="entry name" value="BARREL METAL-DEPENDENT HYDROLASE, PUTATIVE (AFU_ORTHOLOGUE AFUA_1G16240)-RELATED"/>
    <property type="match status" value="1"/>
</dbReference>
<comment type="caution">
    <text evidence="2">The sequence shown here is derived from an EMBL/GenBank/DDBJ whole genome shotgun (WGS) entry which is preliminary data.</text>
</comment>
<dbReference type="EMBL" id="NJIH01000010">
    <property type="protein sequence ID" value="OWT56888.1"/>
    <property type="molecule type" value="Genomic_DNA"/>
</dbReference>
<organism evidence="2 3">
    <name type="scientific">Candidimonas nitroreducens</name>
    <dbReference type="NCBI Taxonomy" id="683354"/>
    <lineage>
        <taxon>Bacteria</taxon>
        <taxon>Pseudomonadati</taxon>
        <taxon>Pseudomonadota</taxon>
        <taxon>Betaproteobacteria</taxon>
        <taxon>Burkholderiales</taxon>
        <taxon>Alcaligenaceae</taxon>
        <taxon>Candidimonas</taxon>
    </lineage>
</organism>
<dbReference type="InterPro" id="IPR006680">
    <property type="entry name" value="Amidohydro-rel"/>
</dbReference>
<gene>
    <name evidence="2" type="ORF">CEY11_18610</name>
</gene>
<dbReference type="OrthoDB" id="9787654at2"/>
<dbReference type="Proteomes" id="UP000214603">
    <property type="component" value="Unassembled WGS sequence"/>
</dbReference>
<evidence type="ECO:0000259" key="1">
    <source>
        <dbReference type="Pfam" id="PF04909"/>
    </source>
</evidence>
<dbReference type="RefSeq" id="WP_088604896.1">
    <property type="nucleotide sequence ID" value="NZ_NJIH01000010.1"/>
</dbReference>
<dbReference type="Pfam" id="PF04909">
    <property type="entry name" value="Amidohydro_2"/>
    <property type="match status" value="1"/>
</dbReference>
<evidence type="ECO:0000313" key="2">
    <source>
        <dbReference type="EMBL" id="OWT56888.1"/>
    </source>
</evidence>
<dbReference type="Gene3D" id="3.20.20.140">
    <property type="entry name" value="Metal-dependent hydrolases"/>
    <property type="match status" value="1"/>
</dbReference>
<keyword evidence="3" id="KW-1185">Reference proteome</keyword>
<evidence type="ECO:0000313" key="3">
    <source>
        <dbReference type="Proteomes" id="UP000214603"/>
    </source>
</evidence>
<reference evidence="3" key="1">
    <citation type="submission" date="2017-06" db="EMBL/GenBank/DDBJ databases">
        <title>Herbaspirillum phytohormonus sp. nov., isolated from the root nodule of Robinia pseudoacacia in lead-zinc mine.</title>
        <authorList>
            <person name="Fan M."/>
            <person name="Lin Y."/>
        </authorList>
    </citation>
    <scope>NUCLEOTIDE SEQUENCE [LARGE SCALE GENOMIC DNA]</scope>
    <source>
        <strain evidence="3">SC-089</strain>
    </source>
</reference>
<feature type="domain" description="Amidohydrolase-related" evidence="1">
    <location>
        <begin position="33"/>
        <end position="315"/>
    </location>
</feature>
<dbReference type="PANTHER" id="PTHR35563">
    <property type="entry name" value="BARREL METAL-DEPENDENT HYDROLASE, PUTATIVE (AFU_ORTHOLOGUE AFUA_1G16240)-RELATED"/>
    <property type="match status" value="1"/>
</dbReference>
<protein>
    <recommendedName>
        <fullName evidence="1">Amidohydrolase-related domain-containing protein</fullName>
    </recommendedName>
</protein>
<dbReference type="InterPro" id="IPR052358">
    <property type="entry name" value="Aro_Compnd_Degr_Hydrolases"/>
</dbReference>
<dbReference type="AlphaFoldDB" id="A0A225M6I7"/>
<dbReference type="SUPFAM" id="SSF51556">
    <property type="entry name" value="Metallo-dependent hydrolases"/>
    <property type="match status" value="1"/>
</dbReference>